<protein>
    <submittedName>
        <fullName evidence="1">Transposase</fullName>
    </submittedName>
</protein>
<evidence type="ECO:0000313" key="2">
    <source>
        <dbReference type="Proteomes" id="UP001519294"/>
    </source>
</evidence>
<proteinExistence type="predicted"/>
<reference evidence="1 2" key="1">
    <citation type="submission" date="2021-03" db="EMBL/GenBank/DDBJ databases">
        <title>Genomic Encyclopedia of Type Strains, Phase IV (KMG-IV): sequencing the most valuable type-strain genomes for metagenomic binning, comparative biology and taxonomic classification.</title>
        <authorList>
            <person name="Goeker M."/>
        </authorList>
    </citation>
    <scope>NUCLEOTIDE SEQUENCE [LARGE SCALE GENOMIC DNA]</scope>
    <source>
        <strain evidence="1 2">DSM 25790</strain>
    </source>
</reference>
<comment type="caution">
    <text evidence="1">The sequence shown here is derived from an EMBL/GenBank/DDBJ whole genome shotgun (WGS) entry which is preliminary data.</text>
</comment>
<name>A0ABS4SBP5_9BACI</name>
<organism evidence="1 2">
    <name type="scientific">Virgibacillus alimentarius</name>
    <dbReference type="NCBI Taxonomy" id="698769"/>
    <lineage>
        <taxon>Bacteria</taxon>
        <taxon>Bacillati</taxon>
        <taxon>Bacillota</taxon>
        <taxon>Bacilli</taxon>
        <taxon>Bacillales</taxon>
        <taxon>Bacillaceae</taxon>
        <taxon>Virgibacillus</taxon>
    </lineage>
</organism>
<evidence type="ECO:0000313" key="1">
    <source>
        <dbReference type="EMBL" id="MBP2258883.1"/>
    </source>
</evidence>
<keyword evidence="2" id="KW-1185">Reference proteome</keyword>
<sequence>MFKHYTMNQVILPLDLEVKLDKNDIAFAINDLIESIPVESFEDFTRSTGCPAYHPRMMIEGMRMFSWTISR</sequence>
<dbReference type="PANTHER" id="PTHR33408:SF2">
    <property type="entry name" value="TRANSPOSASE DDE DOMAIN-CONTAINING PROTEIN"/>
    <property type="match status" value="1"/>
</dbReference>
<accession>A0ABS4SBP5</accession>
<gene>
    <name evidence="1" type="ORF">J2Z81_002871</name>
</gene>
<dbReference type="EMBL" id="JAGIKX010000040">
    <property type="protein sequence ID" value="MBP2258883.1"/>
    <property type="molecule type" value="Genomic_DNA"/>
</dbReference>
<dbReference type="Proteomes" id="UP001519294">
    <property type="component" value="Unassembled WGS sequence"/>
</dbReference>
<dbReference type="PANTHER" id="PTHR33408">
    <property type="entry name" value="TRANSPOSASE"/>
    <property type="match status" value="1"/>
</dbReference>